<comment type="caution">
    <text evidence="2">The sequence shown here is derived from an EMBL/GenBank/DDBJ whole genome shotgun (WGS) entry which is preliminary data.</text>
</comment>
<organism evidence="2 3">
    <name type="scientific">Dermatophagoides pteronyssinus</name>
    <name type="common">European house dust mite</name>
    <dbReference type="NCBI Taxonomy" id="6956"/>
    <lineage>
        <taxon>Eukaryota</taxon>
        <taxon>Metazoa</taxon>
        <taxon>Ecdysozoa</taxon>
        <taxon>Arthropoda</taxon>
        <taxon>Chelicerata</taxon>
        <taxon>Arachnida</taxon>
        <taxon>Acari</taxon>
        <taxon>Acariformes</taxon>
        <taxon>Sarcoptiformes</taxon>
        <taxon>Astigmata</taxon>
        <taxon>Psoroptidia</taxon>
        <taxon>Analgoidea</taxon>
        <taxon>Pyroglyphidae</taxon>
        <taxon>Dermatophagoidinae</taxon>
        <taxon>Dermatophagoides</taxon>
    </lineage>
</organism>
<feature type="transmembrane region" description="Helical" evidence="1">
    <location>
        <begin position="29"/>
        <end position="57"/>
    </location>
</feature>
<evidence type="ECO:0000256" key="1">
    <source>
        <dbReference type="SAM" id="Phobius"/>
    </source>
</evidence>
<accession>A0ABQ8JA29</accession>
<dbReference type="Proteomes" id="UP000887458">
    <property type="component" value="Unassembled WGS sequence"/>
</dbReference>
<sequence>MYPISVFFSSVGRNEQKFERFSYCSQYDLFLPLFFLPFPSISALPMLFFLAIVYGVAYCFSYNNDDNGDNNYCH</sequence>
<keyword evidence="3" id="KW-1185">Reference proteome</keyword>
<name>A0ABQ8JA29_DERPT</name>
<evidence type="ECO:0000313" key="2">
    <source>
        <dbReference type="EMBL" id="KAH9419459.1"/>
    </source>
</evidence>
<keyword evidence="1" id="KW-1133">Transmembrane helix</keyword>
<reference evidence="2 3" key="1">
    <citation type="journal article" date="2018" name="J. Allergy Clin. Immunol.">
        <title>High-quality assembly of Dermatophagoides pteronyssinus genome and transcriptome reveals a wide range of novel allergens.</title>
        <authorList>
            <person name="Liu X.Y."/>
            <person name="Yang K.Y."/>
            <person name="Wang M.Q."/>
            <person name="Kwok J.S."/>
            <person name="Zeng X."/>
            <person name="Yang Z."/>
            <person name="Xiao X.J."/>
            <person name="Lau C.P."/>
            <person name="Li Y."/>
            <person name="Huang Z.M."/>
            <person name="Ba J.G."/>
            <person name="Yim A.K."/>
            <person name="Ouyang C.Y."/>
            <person name="Ngai S.M."/>
            <person name="Chan T.F."/>
            <person name="Leung E.L."/>
            <person name="Liu L."/>
            <person name="Liu Z.G."/>
            <person name="Tsui S.K."/>
        </authorList>
    </citation>
    <scope>NUCLEOTIDE SEQUENCE [LARGE SCALE GENOMIC DNA]</scope>
    <source>
        <strain evidence="2">Derp</strain>
    </source>
</reference>
<dbReference type="EMBL" id="NJHN03000059">
    <property type="protein sequence ID" value="KAH9419459.1"/>
    <property type="molecule type" value="Genomic_DNA"/>
</dbReference>
<reference evidence="2 3" key="2">
    <citation type="journal article" date="2022" name="Mol. Biol. Evol.">
        <title>Comparative Genomics Reveals Insights into the Divergent Evolution of Astigmatic Mites and Household Pest Adaptations.</title>
        <authorList>
            <person name="Xiong Q."/>
            <person name="Wan A.T."/>
            <person name="Liu X."/>
            <person name="Fung C.S."/>
            <person name="Xiao X."/>
            <person name="Malainual N."/>
            <person name="Hou J."/>
            <person name="Wang L."/>
            <person name="Wang M."/>
            <person name="Yang K.Y."/>
            <person name="Cui Y."/>
            <person name="Leung E.L."/>
            <person name="Nong W."/>
            <person name="Shin S.K."/>
            <person name="Au S.W."/>
            <person name="Jeong K.Y."/>
            <person name="Chew F.T."/>
            <person name="Hui J.H."/>
            <person name="Leung T.F."/>
            <person name="Tungtrongchitr A."/>
            <person name="Zhong N."/>
            <person name="Liu Z."/>
            <person name="Tsui S.K."/>
        </authorList>
    </citation>
    <scope>NUCLEOTIDE SEQUENCE [LARGE SCALE GENOMIC DNA]</scope>
    <source>
        <strain evidence="2">Derp</strain>
    </source>
</reference>
<protein>
    <submittedName>
        <fullName evidence="2">Uncharacterized protein</fullName>
    </submittedName>
</protein>
<gene>
    <name evidence="2" type="ORF">DERP_010671</name>
</gene>
<keyword evidence="1" id="KW-0472">Membrane</keyword>
<proteinExistence type="predicted"/>
<evidence type="ECO:0000313" key="3">
    <source>
        <dbReference type="Proteomes" id="UP000887458"/>
    </source>
</evidence>
<keyword evidence="1" id="KW-0812">Transmembrane</keyword>